<dbReference type="Proteomes" id="UP000800035">
    <property type="component" value="Unassembled WGS sequence"/>
</dbReference>
<reference evidence="2" key="1">
    <citation type="journal article" date="2020" name="Stud. Mycol.">
        <title>101 Dothideomycetes genomes: a test case for predicting lifestyles and emergence of pathogens.</title>
        <authorList>
            <person name="Haridas S."/>
            <person name="Albert R."/>
            <person name="Binder M."/>
            <person name="Bloem J."/>
            <person name="Labutti K."/>
            <person name="Salamov A."/>
            <person name="Andreopoulos B."/>
            <person name="Baker S."/>
            <person name="Barry K."/>
            <person name="Bills G."/>
            <person name="Bluhm B."/>
            <person name="Cannon C."/>
            <person name="Castanera R."/>
            <person name="Culley D."/>
            <person name="Daum C."/>
            <person name="Ezra D."/>
            <person name="Gonzalez J."/>
            <person name="Henrissat B."/>
            <person name="Kuo A."/>
            <person name="Liang C."/>
            <person name="Lipzen A."/>
            <person name="Lutzoni F."/>
            <person name="Magnuson J."/>
            <person name="Mondo S."/>
            <person name="Nolan M."/>
            <person name="Ohm R."/>
            <person name="Pangilinan J."/>
            <person name="Park H.-J."/>
            <person name="Ramirez L."/>
            <person name="Alfaro M."/>
            <person name="Sun H."/>
            <person name="Tritt A."/>
            <person name="Yoshinaga Y."/>
            <person name="Zwiers L.-H."/>
            <person name="Turgeon B."/>
            <person name="Goodwin S."/>
            <person name="Spatafora J."/>
            <person name="Crous P."/>
            <person name="Grigoriev I."/>
        </authorList>
    </citation>
    <scope>NUCLEOTIDE SEQUENCE</scope>
    <source>
        <strain evidence="2">CBS 675.92</strain>
    </source>
</reference>
<protein>
    <submittedName>
        <fullName evidence="2">Uncharacterized protein</fullName>
    </submittedName>
</protein>
<proteinExistence type="predicted"/>
<dbReference type="AlphaFoldDB" id="A0A6A5U2D4"/>
<keyword evidence="3" id="KW-1185">Reference proteome</keyword>
<evidence type="ECO:0000313" key="3">
    <source>
        <dbReference type="Proteomes" id="UP000800035"/>
    </source>
</evidence>
<keyword evidence="1" id="KW-1133">Transmembrane helix</keyword>
<evidence type="ECO:0000256" key="1">
    <source>
        <dbReference type="SAM" id="Phobius"/>
    </source>
</evidence>
<accession>A0A6A5U2D4</accession>
<evidence type="ECO:0000313" key="2">
    <source>
        <dbReference type="EMBL" id="KAF1955337.1"/>
    </source>
</evidence>
<keyword evidence="1" id="KW-0812">Transmembrane</keyword>
<organism evidence="2 3">
    <name type="scientific">Byssothecium circinans</name>
    <dbReference type="NCBI Taxonomy" id="147558"/>
    <lineage>
        <taxon>Eukaryota</taxon>
        <taxon>Fungi</taxon>
        <taxon>Dikarya</taxon>
        <taxon>Ascomycota</taxon>
        <taxon>Pezizomycotina</taxon>
        <taxon>Dothideomycetes</taxon>
        <taxon>Pleosporomycetidae</taxon>
        <taxon>Pleosporales</taxon>
        <taxon>Massarineae</taxon>
        <taxon>Massarinaceae</taxon>
        <taxon>Byssothecium</taxon>
    </lineage>
</organism>
<gene>
    <name evidence="2" type="ORF">CC80DRAFT_92095</name>
</gene>
<feature type="transmembrane region" description="Helical" evidence="1">
    <location>
        <begin position="12"/>
        <end position="32"/>
    </location>
</feature>
<keyword evidence="1" id="KW-0472">Membrane</keyword>
<sequence length="134" mass="14865">MVVSFAYGSFSYVQQLFSPLALFYLLFPCCPFPPTQIRKQRFHAQPQSIPNPIPSYSTSAVKHLPTISAEPSPHFLDACTQRSNNSSVVTAVLHSESDRLSQKAEPSTQQVAHIFHIQLDLLHASRSGSQTPRA</sequence>
<name>A0A6A5U2D4_9PLEO</name>
<dbReference type="EMBL" id="ML976995">
    <property type="protein sequence ID" value="KAF1955337.1"/>
    <property type="molecule type" value="Genomic_DNA"/>
</dbReference>